<dbReference type="GO" id="GO:0009117">
    <property type="term" value="P:nucleotide metabolic process"/>
    <property type="evidence" value="ECO:0007669"/>
    <property type="project" value="UniProtKB-KW"/>
</dbReference>
<dbReference type="Proteomes" id="UP000217076">
    <property type="component" value="Unassembled WGS sequence"/>
</dbReference>
<dbReference type="GO" id="GO:0005737">
    <property type="term" value="C:cytoplasm"/>
    <property type="evidence" value="ECO:0007669"/>
    <property type="project" value="UniProtKB-SubCell"/>
</dbReference>
<proteinExistence type="inferred from homology"/>
<protein>
    <recommendedName>
        <fullName evidence="4">Nucleoside triphosphate pyrophosphatase</fullName>
        <ecNumber evidence="4">3.6.1.9</ecNumber>
    </recommendedName>
    <alternativeName>
        <fullName evidence="4">Nucleotide pyrophosphatase</fullName>
        <shortName evidence="4">Nucleotide PPase</shortName>
    </alternativeName>
</protein>
<dbReference type="AlphaFoldDB" id="A0A1G8DPN8"/>
<dbReference type="EC" id="3.6.1.9" evidence="4"/>
<dbReference type="RefSeq" id="WP_092620549.1">
    <property type="nucleotide sequence ID" value="NZ_FNCV01000008.1"/>
</dbReference>
<comment type="function">
    <text evidence="4">Nucleoside triphosphate pyrophosphatase. May have a dual role in cell division arrest and in preventing the incorporation of modified nucleotides into cellular nucleic acids.</text>
</comment>
<comment type="cofactor">
    <cofactor evidence="1 4">
        <name>a divalent metal cation</name>
        <dbReference type="ChEBI" id="CHEBI:60240"/>
    </cofactor>
</comment>
<dbReference type="PANTHER" id="PTHR43213:SF5">
    <property type="entry name" value="BIFUNCTIONAL DTTP_UTP PYROPHOSPHATASE_METHYLTRANSFERASE PROTEIN-RELATED"/>
    <property type="match status" value="1"/>
</dbReference>
<dbReference type="EMBL" id="FNCV01000008">
    <property type="protein sequence ID" value="SDH59541.1"/>
    <property type="molecule type" value="Genomic_DNA"/>
</dbReference>
<dbReference type="Pfam" id="PF02545">
    <property type="entry name" value="Maf"/>
    <property type="match status" value="1"/>
</dbReference>
<evidence type="ECO:0000256" key="4">
    <source>
        <dbReference type="HAMAP-Rule" id="MF_00528"/>
    </source>
</evidence>
<sequence length="197" mass="20926">MTRPLILASGSATRRAMLAGVGLAVEVVAPGVDEAPIKTAARRDGCTTAEAAARLAAAKAAAVAARRPDALVIAADQILDLDGEWLDKPADRAAARAQLRRLRGRTHRLVTAVSLHQGAEIVWRHTATAELAMWAFDDGFLEDYLDAAGDQVSQSVGGYQVEGPGARLFERINGDWFAILGLPLLPLLGALRALQMR</sequence>
<keyword evidence="2 4" id="KW-0378">Hydrolase</keyword>
<evidence type="ECO:0000313" key="6">
    <source>
        <dbReference type="Proteomes" id="UP000217076"/>
    </source>
</evidence>
<dbReference type="PANTHER" id="PTHR43213">
    <property type="entry name" value="BIFUNCTIONAL DTTP/UTP PYROPHOSPHATASE/METHYLTRANSFERASE PROTEIN-RELATED"/>
    <property type="match status" value="1"/>
</dbReference>
<keyword evidence="6" id="KW-1185">Reference proteome</keyword>
<accession>A0A1G8DPN8</accession>
<comment type="similarity">
    <text evidence="4">Belongs to the Maf family.</text>
</comment>
<feature type="active site" description="Proton acceptor" evidence="4">
    <location>
        <position position="76"/>
    </location>
</feature>
<dbReference type="InterPro" id="IPR029001">
    <property type="entry name" value="ITPase-like_fam"/>
</dbReference>
<dbReference type="HAMAP" id="MF_00528">
    <property type="entry name" value="Maf"/>
    <property type="match status" value="1"/>
</dbReference>
<name>A0A1G8DPN8_9PROT</name>
<evidence type="ECO:0000313" key="5">
    <source>
        <dbReference type="EMBL" id="SDH59541.1"/>
    </source>
</evidence>
<dbReference type="Gene3D" id="3.90.950.10">
    <property type="match status" value="1"/>
</dbReference>
<gene>
    <name evidence="5" type="ORF">SAMN05421742_10878</name>
</gene>
<dbReference type="GO" id="GO:0047429">
    <property type="term" value="F:nucleoside triphosphate diphosphatase activity"/>
    <property type="evidence" value="ECO:0007669"/>
    <property type="project" value="UniProtKB-EC"/>
</dbReference>
<evidence type="ECO:0000256" key="3">
    <source>
        <dbReference type="ARBA" id="ARBA00023080"/>
    </source>
</evidence>
<dbReference type="PIRSF" id="PIRSF006305">
    <property type="entry name" value="Maf"/>
    <property type="match status" value="1"/>
</dbReference>
<dbReference type="NCBIfam" id="TIGR00172">
    <property type="entry name" value="maf"/>
    <property type="match status" value="1"/>
</dbReference>
<dbReference type="SUPFAM" id="SSF52972">
    <property type="entry name" value="ITPase-like"/>
    <property type="match status" value="1"/>
</dbReference>
<dbReference type="InterPro" id="IPR003697">
    <property type="entry name" value="Maf-like"/>
</dbReference>
<organism evidence="5 6">
    <name type="scientific">Roseospirillum parvum</name>
    <dbReference type="NCBI Taxonomy" id="83401"/>
    <lineage>
        <taxon>Bacteria</taxon>
        <taxon>Pseudomonadati</taxon>
        <taxon>Pseudomonadota</taxon>
        <taxon>Alphaproteobacteria</taxon>
        <taxon>Rhodospirillales</taxon>
        <taxon>Rhodospirillaceae</taxon>
        <taxon>Roseospirillum</taxon>
    </lineage>
</organism>
<evidence type="ECO:0000256" key="1">
    <source>
        <dbReference type="ARBA" id="ARBA00001968"/>
    </source>
</evidence>
<comment type="caution">
    <text evidence="4">Lacks conserved residue(s) required for the propagation of feature annotation.</text>
</comment>
<comment type="subcellular location">
    <subcellularLocation>
        <location evidence="4">Cytoplasm</location>
    </subcellularLocation>
</comment>
<keyword evidence="4" id="KW-0963">Cytoplasm</keyword>
<comment type="catalytic activity">
    <reaction evidence="4">
        <text>a ribonucleoside 5'-triphosphate + H2O = a ribonucleoside 5'-phosphate + diphosphate + H(+)</text>
        <dbReference type="Rhea" id="RHEA:23996"/>
        <dbReference type="ChEBI" id="CHEBI:15377"/>
        <dbReference type="ChEBI" id="CHEBI:15378"/>
        <dbReference type="ChEBI" id="CHEBI:33019"/>
        <dbReference type="ChEBI" id="CHEBI:58043"/>
        <dbReference type="ChEBI" id="CHEBI:61557"/>
        <dbReference type="EC" id="3.6.1.9"/>
    </reaction>
</comment>
<dbReference type="STRING" id="83401.SAMN05421742_10878"/>
<evidence type="ECO:0000256" key="2">
    <source>
        <dbReference type="ARBA" id="ARBA00022801"/>
    </source>
</evidence>
<keyword evidence="3 4" id="KW-0546">Nucleotide metabolism</keyword>
<comment type="catalytic activity">
    <reaction evidence="4">
        <text>a 2'-deoxyribonucleoside 5'-triphosphate + H2O = a 2'-deoxyribonucleoside 5'-phosphate + diphosphate + H(+)</text>
        <dbReference type="Rhea" id="RHEA:44644"/>
        <dbReference type="ChEBI" id="CHEBI:15377"/>
        <dbReference type="ChEBI" id="CHEBI:15378"/>
        <dbReference type="ChEBI" id="CHEBI:33019"/>
        <dbReference type="ChEBI" id="CHEBI:61560"/>
        <dbReference type="ChEBI" id="CHEBI:65317"/>
        <dbReference type="EC" id="3.6.1.9"/>
    </reaction>
</comment>
<dbReference type="OrthoDB" id="9813962at2"/>
<reference evidence="6" key="1">
    <citation type="submission" date="2016-10" db="EMBL/GenBank/DDBJ databases">
        <authorList>
            <person name="Varghese N."/>
            <person name="Submissions S."/>
        </authorList>
    </citation>
    <scope>NUCLEOTIDE SEQUENCE [LARGE SCALE GENOMIC DNA]</scope>
    <source>
        <strain evidence="6">930I</strain>
    </source>
</reference>